<protein>
    <submittedName>
        <fullName evidence="1">Retrovirus-related pol polyprotein from transposon tnt 1-94</fullName>
    </submittedName>
</protein>
<evidence type="ECO:0000313" key="1">
    <source>
        <dbReference type="EMBL" id="KAA0035549.1"/>
    </source>
</evidence>
<dbReference type="AlphaFoldDB" id="A0A5A7T2F5"/>
<dbReference type="PANTHER" id="PTHR11439:SF496">
    <property type="entry name" value="RNA-DIRECTED DNA POLYMERASE"/>
    <property type="match status" value="1"/>
</dbReference>
<comment type="caution">
    <text evidence="1">The sequence shown here is derived from an EMBL/GenBank/DDBJ whole genome shotgun (WGS) entry which is preliminary data.</text>
</comment>
<dbReference type="PANTHER" id="PTHR11439">
    <property type="entry name" value="GAG-POL-RELATED RETROTRANSPOSON"/>
    <property type="match status" value="1"/>
</dbReference>
<sequence>MDIKAQQRYSLSRHNMELLCLRNNVLRHLKRFSVYSYRGAVVWRSIKQRCIADSTMEAEYVVACEAAKEVVWLRKFLIDLEVVPNMSKPITFYIDNSGAVTNSREPRSHKCGNHIEHKYHIIREIVHRGDVIVTQIASTYNVDDLFTKLFMAKVFYGHLEGLSLPDMPHLI</sequence>
<evidence type="ECO:0000313" key="2">
    <source>
        <dbReference type="EMBL" id="TYK30985.1"/>
    </source>
</evidence>
<dbReference type="Proteomes" id="UP000321947">
    <property type="component" value="Unassembled WGS sequence"/>
</dbReference>
<dbReference type="STRING" id="1194695.A0A5A7T2F5"/>
<dbReference type="EMBL" id="SSTD01000141">
    <property type="protein sequence ID" value="TYK30985.1"/>
    <property type="molecule type" value="Genomic_DNA"/>
</dbReference>
<evidence type="ECO:0000313" key="4">
    <source>
        <dbReference type="Proteomes" id="UP000321947"/>
    </source>
</evidence>
<dbReference type="EMBL" id="SSTE01019907">
    <property type="protein sequence ID" value="KAA0035549.1"/>
    <property type="molecule type" value="Genomic_DNA"/>
</dbReference>
<dbReference type="Proteomes" id="UP000321393">
    <property type="component" value="Unassembled WGS sequence"/>
</dbReference>
<gene>
    <name evidence="2" type="ORF">E5676_scaffold455G002150</name>
    <name evidence="1" type="ORF">E6C27_scaffold285G002170</name>
</gene>
<reference evidence="3 4" key="1">
    <citation type="submission" date="2019-08" db="EMBL/GenBank/DDBJ databases">
        <title>Draft genome sequences of two oriental melons (Cucumis melo L. var makuwa).</title>
        <authorList>
            <person name="Kwon S.-Y."/>
        </authorList>
    </citation>
    <scope>NUCLEOTIDE SEQUENCE [LARGE SCALE GENOMIC DNA]</scope>
    <source>
        <strain evidence="4">cv. Chang Bougi</strain>
        <strain evidence="3">cv. SW 3</strain>
        <tissue evidence="1">Leaf</tissue>
    </source>
</reference>
<name>A0A5A7T2F5_CUCMM</name>
<proteinExistence type="predicted"/>
<accession>A0A5A7T2F5</accession>
<organism evidence="1 3">
    <name type="scientific">Cucumis melo var. makuwa</name>
    <name type="common">Oriental melon</name>
    <dbReference type="NCBI Taxonomy" id="1194695"/>
    <lineage>
        <taxon>Eukaryota</taxon>
        <taxon>Viridiplantae</taxon>
        <taxon>Streptophyta</taxon>
        <taxon>Embryophyta</taxon>
        <taxon>Tracheophyta</taxon>
        <taxon>Spermatophyta</taxon>
        <taxon>Magnoliopsida</taxon>
        <taxon>eudicotyledons</taxon>
        <taxon>Gunneridae</taxon>
        <taxon>Pentapetalae</taxon>
        <taxon>rosids</taxon>
        <taxon>fabids</taxon>
        <taxon>Cucurbitales</taxon>
        <taxon>Cucurbitaceae</taxon>
        <taxon>Benincaseae</taxon>
        <taxon>Cucumis</taxon>
    </lineage>
</organism>
<dbReference type="OrthoDB" id="418757at2759"/>
<evidence type="ECO:0000313" key="3">
    <source>
        <dbReference type="Proteomes" id="UP000321393"/>
    </source>
</evidence>
<dbReference type="CDD" id="cd09272">
    <property type="entry name" value="RNase_HI_RT_Ty1"/>
    <property type="match status" value="1"/>
</dbReference>